<evidence type="ECO:0000256" key="1">
    <source>
        <dbReference type="SAM" id="Phobius"/>
    </source>
</evidence>
<dbReference type="Proteomes" id="UP000243525">
    <property type="component" value="Unassembled WGS sequence"/>
</dbReference>
<organism evidence="2 3">
    <name type="scientific">Mangrovibacterium marinum</name>
    <dbReference type="NCBI Taxonomy" id="1639118"/>
    <lineage>
        <taxon>Bacteria</taxon>
        <taxon>Pseudomonadati</taxon>
        <taxon>Bacteroidota</taxon>
        <taxon>Bacteroidia</taxon>
        <taxon>Marinilabiliales</taxon>
        <taxon>Prolixibacteraceae</taxon>
        <taxon>Mangrovibacterium</taxon>
    </lineage>
</organism>
<feature type="transmembrane region" description="Helical" evidence="1">
    <location>
        <begin position="249"/>
        <end position="272"/>
    </location>
</feature>
<protein>
    <recommendedName>
        <fullName evidence="4">DUF4350 domain-containing protein</fullName>
    </recommendedName>
</protein>
<evidence type="ECO:0000313" key="3">
    <source>
        <dbReference type="Proteomes" id="UP000243525"/>
    </source>
</evidence>
<sequence>MNSKLKYGVITGLLLGILVYLESIAPRQTDWTTSYSKNDKIPYGSWVMQQALTDLFPGTNIRTIEESFYQHWNRQNMDSSSVIIVTSNFEPDSLDLDLLFRKAAQGDQIFIASQQWPKSLSDSLKFNSKRLHSSLLDSLTLLQVQGKAGWSEPFAMKKLVTTSWFELPENSPIDSLGLGNGKLNFMAIPYGKGSFLLHSQPLVFTNYHILYNDHSYLERVLSRITPRASLEWDEYYKPLRQKSSSPMKVILSVKALRAAYWLLLIALLLYILSNIRRRQRTIPVLQPKVNLSLHFVETIGMLYHNRKDHKDLVKKIFTVFAEQVTTRYFIRIDFSNSCSEKLANKSGVSDKTVTQLFNRYQILSKKEQVYDDELMRFNNLVETFYRESRQAKSQNTSNHKN</sequence>
<name>A0A2T5BZ95_9BACT</name>
<dbReference type="OrthoDB" id="1111222at2"/>
<keyword evidence="1" id="KW-0472">Membrane</keyword>
<gene>
    <name evidence="2" type="ORF">C8N47_11530</name>
</gene>
<evidence type="ECO:0000313" key="2">
    <source>
        <dbReference type="EMBL" id="PTN07591.1"/>
    </source>
</evidence>
<dbReference type="AlphaFoldDB" id="A0A2T5BZ95"/>
<evidence type="ECO:0008006" key="4">
    <source>
        <dbReference type="Google" id="ProtNLM"/>
    </source>
</evidence>
<accession>A0A2T5BZ95</accession>
<keyword evidence="1" id="KW-1133">Transmembrane helix</keyword>
<proteinExistence type="predicted"/>
<dbReference type="EMBL" id="QAAD01000015">
    <property type="protein sequence ID" value="PTN07591.1"/>
    <property type="molecule type" value="Genomic_DNA"/>
</dbReference>
<keyword evidence="1" id="KW-0812">Transmembrane</keyword>
<reference evidence="2 3" key="1">
    <citation type="submission" date="2018-04" db="EMBL/GenBank/DDBJ databases">
        <title>Genomic Encyclopedia of Archaeal and Bacterial Type Strains, Phase II (KMG-II): from individual species to whole genera.</title>
        <authorList>
            <person name="Goeker M."/>
        </authorList>
    </citation>
    <scope>NUCLEOTIDE SEQUENCE [LARGE SCALE GENOMIC DNA]</scope>
    <source>
        <strain evidence="2 3">DSM 28823</strain>
    </source>
</reference>
<dbReference type="RefSeq" id="WP_107823122.1">
    <property type="nucleotide sequence ID" value="NZ_OY782574.1"/>
</dbReference>
<keyword evidence="3" id="KW-1185">Reference proteome</keyword>
<comment type="caution">
    <text evidence="2">The sequence shown here is derived from an EMBL/GenBank/DDBJ whole genome shotgun (WGS) entry which is preliminary data.</text>
</comment>